<evidence type="ECO:0000256" key="9">
    <source>
        <dbReference type="ARBA" id="ARBA00049299"/>
    </source>
</evidence>
<dbReference type="SMART" id="SM00220">
    <property type="entry name" value="S_TKc"/>
    <property type="match status" value="1"/>
</dbReference>
<dbReference type="EC" id="2.7.12.2" evidence="7"/>
<name>A0A016W2K2_9BILA</name>
<keyword evidence="3" id="KW-0547">Nucleotide-binding</keyword>
<dbReference type="Gene3D" id="3.30.200.20">
    <property type="entry name" value="Phosphorylase Kinase, domain 1"/>
    <property type="match status" value="1"/>
</dbReference>
<gene>
    <name evidence="12" type="primary">Acey_s0001.g115</name>
    <name evidence="12" type="synonym">Acey-sek-1</name>
    <name evidence="12" type="ORF">Y032_0001g115</name>
</gene>
<keyword evidence="4" id="KW-0418">Kinase</keyword>
<dbReference type="Gene3D" id="1.10.510.10">
    <property type="entry name" value="Transferase(Phosphotransferase) domain 1"/>
    <property type="match status" value="1"/>
</dbReference>
<dbReference type="Pfam" id="PF00069">
    <property type="entry name" value="Pkinase"/>
    <property type="match status" value="1"/>
</dbReference>
<evidence type="ECO:0000256" key="2">
    <source>
        <dbReference type="ARBA" id="ARBA00022679"/>
    </source>
</evidence>
<dbReference type="PROSITE" id="PS00108">
    <property type="entry name" value="PROTEIN_KINASE_ST"/>
    <property type="match status" value="1"/>
</dbReference>
<dbReference type="InterPro" id="IPR000719">
    <property type="entry name" value="Prot_kinase_dom"/>
</dbReference>
<dbReference type="PROSITE" id="PS50011">
    <property type="entry name" value="PROTEIN_KINASE_DOM"/>
    <property type="match status" value="1"/>
</dbReference>
<dbReference type="SUPFAM" id="SSF56112">
    <property type="entry name" value="Protein kinase-like (PK-like)"/>
    <property type="match status" value="1"/>
</dbReference>
<comment type="similarity">
    <text evidence="6">Belongs to the protein kinase superfamily. STE Ser/Thr protein kinase family. MAP kinase kinase subfamily.</text>
</comment>
<keyword evidence="2" id="KW-0808">Transferase</keyword>
<comment type="catalytic activity">
    <reaction evidence="8">
        <text>L-seryl-[protein] + ATP = O-phospho-L-seryl-[protein] + ADP + H(+)</text>
        <dbReference type="Rhea" id="RHEA:17989"/>
        <dbReference type="Rhea" id="RHEA-COMP:9863"/>
        <dbReference type="Rhea" id="RHEA-COMP:11604"/>
        <dbReference type="ChEBI" id="CHEBI:15378"/>
        <dbReference type="ChEBI" id="CHEBI:29999"/>
        <dbReference type="ChEBI" id="CHEBI:30616"/>
        <dbReference type="ChEBI" id="CHEBI:83421"/>
        <dbReference type="ChEBI" id="CHEBI:456216"/>
        <dbReference type="EC" id="2.7.12.2"/>
    </reaction>
</comment>
<evidence type="ECO:0000256" key="3">
    <source>
        <dbReference type="ARBA" id="ARBA00022741"/>
    </source>
</evidence>
<protein>
    <recommendedName>
        <fullName evidence="7">mitogen-activated protein kinase kinase</fullName>
        <ecNumber evidence="7">2.7.12.2</ecNumber>
    </recommendedName>
</protein>
<dbReference type="GO" id="GO:0051403">
    <property type="term" value="P:stress-activated MAPK cascade"/>
    <property type="evidence" value="ECO:0007669"/>
    <property type="project" value="TreeGrafter"/>
</dbReference>
<evidence type="ECO:0000259" key="11">
    <source>
        <dbReference type="PROSITE" id="PS50011"/>
    </source>
</evidence>
<evidence type="ECO:0000256" key="8">
    <source>
        <dbReference type="ARBA" id="ARBA00049014"/>
    </source>
</evidence>
<dbReference type="InterPro" id="IPR008271">
    <property type="entry name" value="Ser/Thr_kinase_AS"/>
</dbReference>
<dbReference type="OrthoDB" id="10252354at2759"/>
<dbReference type="PANTHER" id="PTHR48013">
    <property type="entry name" value="DUAL SPECIFICITY MITOGEN-ACTIVATED PROTEIN KINASE KINASE 5-RELATED"/>
    <property type="match status" value="1"/>
</dbReference>
<proteinExistence type="inferred from homology"/>
<dbReference type="GO" id="GO:0005524">
    <property type="term" value="F:ATP binding"/>
    <property type="evidence" value="ECO:0007669"/>
    <property type="project" value="UniProtKB-KW"/>
</dbReference>
<evidence type="ECO:0000313" key="12">
    <source>
        <dbReference type="EMBL" id="EYC33831.1"/>
    </source>
</evidence>
<keyword evidence="5" id="KW-0067">ATP-binding</keyword>
<evidence type="ECO:0000256" key="1">
    <source>
        <dbReference type="ARBA" id="ARBA00022527"/>
    </source>
</evidence>
<organism evidence="12 13">
    <name type="scientific">Ancylostoma ceylanicum</name>
    <dbReference type="NCBI Taxonomy" id="53326"/>
    <lineage>
        <taxon>Eukaryota</taxon>
        <taxon>Metazoa</taxon>
        <taxon>Ecdysozoa</taxon>
        <taxon>Nematoda</taxon>
        <taxon>Chromadorea</taxon>
        <taxon>Rhabditida</taxon>
        <taxon>Rhabditina</taxon>
        <taxon>Rhabditomorpha</taxon>
        <taxon>Strongyloidea</taxon>
        <taxon>Ancylostomatidae</taxon>
        <taxon>Ancylostomatinae</taxon>
        <taxon>Ancylostoma</taxon>
    </lineage>
</organism>
<comment type="catalytic activity">
    <reaction evidence="10">
        <text>L-tyrosyl-[protein] + ATP = O-phospho-L-tyrosyl-[protein] + ADP + H(+)</text>
        <dbReference type="Rhea" id="RHEA:10596"/>
        <dbReference type="Rhea" id="RHEA-COMP:10136"/>
        <dbReference type="Rhea" id="RHEA-COMP:20101"/>
        <dbReference type="ChEBI" id="CHEBI:15378"/>
        <dbReference type="ChEBI" id="CHEBI:30616"/>
        <dbReference type="ChEBI" id="CHEBI:46858"/>
        <dbReference type="ChEBI" id="CHEBI:61978"/>
        <dbReference type="ChEBI" id="CHEBI:456216"/>
        <dbReference type="EC" id="2.7.12.2"/>
    </reaction>
</comment>
<dbReference type="STRING" id="53326.A0A016W2K2"/>
<evidence type="ECO:0000256" key="7">
    <source>
        <dbReference type="ARBA" id="ARBA00038999"/>
    </source>
</evidence>
<dbReference type="EMBL" id="JARK01001337">
    <property type="protein sequence ID" value="EYC33831.1"/>
    <property type="molecule type" value="Genomic_DNA"/>
</dbReference>
<feature type="domain" description="Protein kinase" evidence="11">
    <location>
        <begin position="78"/>
        <end position="339"/>
    </location>
</feature>
<dbReference type="AlphaFoldDB" id="A0A016W2K2"/>
<comment type="caution">
    <text evidence="12">The sequence shown here is derived from an EMBL/GenBank/DDBJ whole genome shotgun (WGS) entry which is preliminary data.</text>
</comment>
<evidence type="ECO:0000256" key="6">
    <source>
        <dbReference type="ARBA" id="ARBA00038035"/>
    </source>
</evidence>
<dbReference type="GO" id="GO:0004674">
    <property type="term" value="F:protein serine/threonine kinase activity"/>
    <property type="evidence" value="ECO:0007669"/>
    <property type="project" value="UniProtKB-KW"/>
</dbReference>
<evidence type="ECO:0000313" key="13">
    <source>
        <dbReference type="Proteomes" id="UP000024635"/>
    </source>
</evidence>
<evidence type="ECO:0000256" key="4">
    <source>
        <dbReference type="ARBA" id="ARBA00022777"/>
    </source>
</evidence>
<dbReference type="FunFam" id="1.10.510.10:FF:000432">
    <property type="entry name" value="mitogen-activated protein kinase kinase 3"/>
    <property type="match status" value="1"/>
</dbReference>
<evidence type="ECO:0000256" key="5">
    <source>
        <dbReference type="ARBA" id="ARBA00022840"/>
    </source>
</evidence>
<reference evidence="13" key="1">
    <citation type="journal article" date="2015" name="Nat. Genet.">
        <title>The genome and transcriptome of the zoonotic hookworm Ancylostoma ceylanicum identify infection-specific gene families.</title>
        <authorList>
            <person name="Schwarz E.M."/>
            <person name="Hu Y."/>
            <person name="Antoshechkin I."/>
            <person name="Miller M.M."/>
            <person name="Sternberg P.W."/>
            <person name="Aroian R.V."/>
        </authorList>
    </citation>
    <scope>NUCLEOTIDE SEQUENCE</scope>
    <source>
        <strain evidence="13">HY135</strain>
    </source>
</reference>
<accession>A0A016W2K2</accession>
<evidence type="ECO:0000256" key="10">
    <source>
        <dbReference type="ARBA" id="ARBA00051693"/>
    </source>
</evidence>
<dbReference type="Proteomes" id="UP000024635">
    <property type="component" value="Unassembled WGS sequence"/>
</dbReference>
<keyword evidence="13" id="KW-1185">Reference proteome</keyword>
<comment type="catalytic activity">
    <reaction evidence="9">
        <text>L-threonyl-[protein] + ATP = O-phospho-L-threonyl-[protein] + ADP + H(+)</text>
        <dbReference type="Rhea" id="RHEA:46608"/>
        <dbReference type="Rhea" id="RHEA-COMP:11060"/>
        <dbReference type="Rhea" id="RHEA-COMP:11605"/>
        <dbReference type="ChEBI" id="CHEBI:15378"/>
        <dbReference type="ChEBI" id="CHEBI:30013"/>
        <dbReference type="ChEBI" id="CHEBI:30616"/>
        <dbReference type="ChEBI" id="CHEBI:61977"/>
        <dbReference type="ChEBI" id="CHEBI:456216"/>
        <dbReference type="EC" id="2.7.12.2"/>
    </reaction>
</comment>
<sequence length="360" mass="41045">MAKNCDHLYVLPPFPKGCYGIYDNYHMVITMSGKFPVKGRFKIEMPKPQETPNLNLDDKCKIKLTNDSEEIEIAAKDLEVLEELGKGGYGVVDKMRHRQSGIIMAVKRISSSINEESQKRMLTELDACKRSDCCPQMVRFYGAMFREGDVWICMEVMDTSLDKFYKKCNALGRRLPEPFIAKVTLSVVEGLNFMKEDMNLIHRDVKPSNILLNRHGQVKICDFGISGHLTNSLAKTVAAGCKFYMPPERIDGDMKGSYDVRADVWSLGITLVEIATGNYPYDIWVTPFQQLNQVLNQPAPRLPSDGSFTPECQHFVQRCLEKDPHERPKYPELLAMPFLNSARNEKQFSMAKFMVEVSFV</sequence>
<dbReference type="InterPro" id="IPR011009">
    <property type="entry name" value="Kinase-like_dom_sf"/>
</dbReference>
<dbReference type="PANTHER" id="PTHR48013:SF28">
    <property type="entry name" value="DUAL SPECIFICITY MITOGEN-ACTIVATED PROTEIN KINASE KINASE SEK-1"/>
    <property type="match status" value="1"/>
</dbReference>
<dbReference type="FunFam" id="3.30.200.20:FF:000576">
    <property type="entry name" value="CBN-SEK-1 protein"/>
    <property type="match status" value="1"/>
</dbReference>
<dbReference type="GO" id="GO:0004708">
    <property type="term" value="F:MAP kinase kinase activity"/>
    <property type="evidence" value="ECO:0007669"/>
    <property type="project" value="UniProtKB-EC"/>
</dbReference>
<keyword evidence="1" id="KW-0723">Serine/threonine-protein kinase</keyword>